<gene>
    <name evidence="2" type="ORF">WJU22_01000</name>
</gene>
<dbReference type="GO" id="GO:0008483">
    <property type="term" value="F:transaminase activity"/>
    <property type="evidence" value="ECO:0007669"/>
    <property type="project" value="UniProtKB-KW"/>
</dbReference>
<dbReference type="Gene3D" id="3.40.640.10">
    <property type="entry name" value="Type I PLP-dependent aspartate aminotransferase-like (Major domain)"/>
    <property type="match status" value="1"/>
</dbReference>
<proteinExistence type="predicted"/>
<evidence type="ECO:0000313" key="3">
    <source>
        <dbReference type="Proteomes" id="UP001449657"/>
    </source>
</evidence>
<reference evidence="2 3" key="1">
    <citation type="submission" date="2024-03" db="EMBL/GenBank/DDBJ databases">
        <title>Chitinophaga caseinilytica sp. nov., a casein hydrolysing bacterium isolated from forest soil.</title>
        <authorList>
            <person name="Lee D.S."/>
            <person name="Han D.M."/>
            <person name="Baek J.H."/>
            <person name="Choi D.G."/>
            <person name="Jeon J.H."/>
            <person name="Jeon C.O."/>
        </authorList>
    </citation>
    <scope>NUCLEOTIDE SEQUENCE [LARGE SCALE GENOMIC DNA]</scope>
    <source>
        <strain evidence="2 3">KACC 19118</strain>
    </source>
</reference>
<dbReference type="InterPro" id="IPR015421">
    <property type="entry name" value="PyrdxlP-dep_Trfase_major"/>
</dbReference>
<accession>A0ABZ2Z3D1</accession>
<feature type="domain" description="Aminotransferase class I/classII large" evidence="1">
    <location>
        <begin position="52"/>
        <end position="340"/>
    </location>
</feature>
<dbReference type="PANTHER" id="PTHR46577">
    <property type="entry name" value="HTH-TYPE TRANSCRIPTIONAL REGULATORY PROTEIN GABR"/>
    <property type="match status" value="1"/>
</dbReference>
<dbReference type="Proteomes" id="UP001449657">
    <property type="component" value="Chromosome"/>
</dbReference>
<dbReference type="RefSeq" id="WP_341841443.1">
    <property type="nucleotide sequence ID" value="NZ_CP149792.1"/>
</dbReference>
<organism evidence="2 3">
    <name type="scientific">Chitinophaga caseinilytica</name>
    <dbReference type="NCBI Taxonomy" id="2267521"/>
    <lineage>
        <taxon>Bacteria</taxon>
        <taxon>Pseudomonadati</taxon>
        <taxon>Bacteroidota</taxon>
        <taxon>Chitinophagia</taxon>
        <taxon>Chitinophagales</taxon>
        <taxon>Chitinophagaceae</taxon>
        <taxon>Chitinophaga</taxon>
    </lineage>
</organism>
<name>A0ABZ2Z3D1_9BACT</name>
<evidence type="ECO:0000259" key="1">
    <source>
        <dbReference type="Pfam" id="PF00155"/>
    </source>
</evidence>
<dbReference type="InterPro" id="IPR015424">
    <property type="entry name" value="PyrdxlP-dep_Trfase"/>
</dbReference>
<keyword evidence="3" id="KW-1185">Reference proteome</keyword>
<dbReference type="InterPro" id="IPR004839">
    <property type="entry name" value="Aminotransferase_I/II_large"/>
</dbReference>
<dbReference type="PANTHER" id="PTHR46577:SF1">
    <property type="entry name" value="HTH-TYPE TRANSCRIPTIONAL REGULATORY PROTEIN GABR"/>
    <property type="match status" value="1"/>
</dbReference>
<keyword evidence="2" id="KW-0808">Transferase</keyword>
<keyword evidence="2" id="KW-0032">Aminotransferase</keyword>
<dbReference type="SUPFAM" id="SSF53383">
    <property type="entry name" value="PLP-dependent transferases"/>
    <property type="match status" value="1"/>
</dbReference>
<dbReference type="InterPro" id="IPR051446">
    <property type="entry name" value="HTH_trans_reg/aminotransferase"/>
</dbReference>
<evidence type="ECO:0000313" key="2">
    <source>
        <dbReference type="EMBL" id="WZN46761.1"/>
    </source>
</evidence>
<sequence>MLNLSLNYPSVPKEMEIFREFTSRLNERDQFDLLHPPYDPLNEYALSVLGSHLRFDPAAVAVTPVPSANSGLFTIAKYHRPQTAGVAIEPFTFPGWRMIASDAGFNLHVVESDGEGMLPEKLAECLEKNDCKLIYLQPTLHNPTNAVMSLERRMAIAEVVRSFPGTYIVEDDAYRFLHADPPPSFLELAPDVTMHVFSLSKPFNPMLRSGYVVHPAELLKGASNFVKMTSSGTSTLFNQFGVQVMAGGWLGKLADLKREAATAGRVLMESYFRGKEYLSHPNSFHYWIPCREPEKVTAFLLSRQVDVSNGKMFSLTADDQYIRVALGGAYDAPELPEALRMIAELT</sequence>
<dbReference type="EMBL" id="CP150096">
    <property type="protein sequence ID" value="WZN46761.1"/>
    <property type="molecule type" value="Genomic_DNA"/>
</dbReference>
<dbReference type="Pfam" id="PF00155">
    <property type="entry name" value="Aminotran_1_2"/>
    <property type="match status" value="1"/>
</dbReference>
<dbReference type="CDD" id="cd00609">
    <property type="entry name" value="AAT_like"/>
    <property type="match status" value="1"/>
</dbReference>
<protein>
    <submittedName>
        <fullName evidence="2">Aminotransferase class I/II-fold pyridoxal phosphate-dependent enzyme</fullName>
    </submittedName>
</protein>